<dbReference type="EMBL" id="CP073041">
    <property type="protein sequence ID" value="UXE60158.1"/>
    <property type="molecule type" value="Genomic_DNA"/>
</dbReference>
<protein>
    <submittedName>
        <fullName evidence="2">RSAM-associated Gly-rich repeat protein</fullName>
    </submittedName>
</protein>
<reference evidence="2" key="1">
    <citation type="submission" date="2021-04" db="EMBL/GenBank/DDBJ databases">
        <title>Genome sequence of Woronichinia naegeliana from Washington state freshwater lake bloom.</title>
        <authorList>
            <person name="Dreher T.W."/>
        </authorList>
    </citation>
    <scope>NUCLEOTIDE SEQUENCE</scope>
    <source>
        <strain evidence="2">WA131</strain>
    </source>
</reference>
<keyword evidence="1" id="KW-0732">Signal</keyword>
<dbReference type="NCBIfam" id="TIGR04260">
    <property type="entry name" value="Cyano_gly_rpt"/>
    <property type="match status" value="1"/>
</dbReference>
<dbReference type="InterPro" id="IPR026356">
    <property type="entry name" value="GrrA/OscA1_RiPP"/>
</dbReference>
<feature type="signal peptide" evidence="1">
    <location>
        <begin position="1"/>
        <end position="23"/>
    </location>
</feature>
<sequence length="119" mass="12742">MNITNKIGWAAFLVAIATLNLSAAEATVSSQPNQVSKPTVEARLERIVNVLKTRETQLPQTESHPLNLELAVGWGNTRGSGFVNTRGPGWGNVSGGGGFVNVNPWRNGWGDGGSFINRR</sequence>
<gene>
    <name evidence="2" type="primary">grrA</name>
    <name evidence="2" type="ORF">KA717_31645</name>
</gene>
<name>A0A977KUG9_9CYAN</name>
<evidence type="ECO:0000313" key="2">
    <source>
        <dbReference type="EMBL" id="UXE60158.1"/>
    </source>
</evidence>
<organism evidence="2">
    <name type="scientific">Woronichinia naegeliana WA131</name>
    <dbReference type="NCBI Taxonomy" id="2824559"/>
    <lineage>
        <taxon>Bacteria</taxon>
        <taxon>Bacillati</taxon>
        <taxon>Cyanobacteriota</taxon>
        <taxon>Cyanophyceae</taxon>
        <taxon>Synechococcales</taxon>
        <taxon>Coelosphaeriaceae</taxon>
        <taxon>Woronichinia</taxon>
    </lineage>
</organism>
<dbReference type="KEGG" id="wna:KA717_31645"/>
<accession>A0A977KUG9</accession>
<feature type="chain" id="PRO_5037838328" evidence="1">
    <location>
        <begin position="24"/>
        <end position="119"/>
    </location>
</feature>
<dbReference type="AlphaFoldDB" id="A0A977KUG9"/>
<evidence type="ECO:0000256" key="1">
    <source>
        <dbReference type="SAM" id="SignalP"/>
    </source>
</evidence>
<dbReference type="Proteomes" id="UP001065613">
    <property type="component" value="Chromosome"/>
</dbReference>
<proteinExistence type="predicted"/>